<organism evidence="5 6">
    <name type="scientific">Pontibacter qinzhouensis</name>
    <dbReference type="NCBI Taxonomy" id="2603253"/>
    <lineage>
        <taxon>Bacteria</taxon>
        <taxon>Pseudomonadati</taxon>
        <taxon>Bacteroidota</taxon>
        <taxon>Cytophagia</taxon>
        <taxon>Cytophagales</taxon>
        <taxon>Hymenobacteraceae</taxon>
        <taxon>Pontibacter</taxon>
    </lineage>
</organism>
<dbReference type="Pfam" id="PF01734">
    <property type="entry name" value="Patatin"/>
    <property type="match status" value="1"/>
</dbReference>
<feature type="short sequence motif" description="GXGXXG" evidence="2">
    <location>
        <begin position="31"/>
        <end position="36"/>
    </location>
</feature>
<dbReference type="PROSITE" id="PS51635">
    <property type="entry name" value="PNPLA"/>
    <property type="match status" value="1"/>
</dbReference>
<dbReference type="OrthoDB" id="9770965at2"/>
<dbReference type="Gene3D" id="3.40.1090.10">
    <property type="entry name" value="Cytosolic phospholipase A2 catalytic domain"/>
    <property type="match status" value="2"/>
</dbReference>
<evidence type="ECO:0000259" key="4">
    <source>
        <dbReference type="PROSITE" id="PS51635"/>
    </source>
</evidence>
<dbReference type="Proteomes" id="UP000321926">
    <property type="component" value="Unassembled WGS sequence"/>
</dbReference>
<feature type="signal peptide" evidence="3">
    <location>
        <begin position="1"/>
        <end position="19"/>
    </location>
</feature>
<dbReference type="GO" id="GO:0016787">
    <property type="term" value="F:hydrolase activity"/>
    <property type="evidence" value="ECO:0007669"/>
    <property type="project" value="UniProtKB-UniRule"/>
</dbReference>
<dbReference type="GO" id="GO:0016042">
    <property type="term" value="P:lipid catabolic process"/>
    <property type="evidence" value="ECO:0007669"/>
    <property type="project" value="UniProtKB-UniRule"/>
</dbReference>
<keyword evidence="3" id="KW-0732">Signal</keyword>
<keyword evidence="6" id="KW-1185">Reference proteome</keyword>
<dbReference type="AlphaFoldDB" id="A0A5C8K9C2"/>
<sequence length="339" mass="37722">MLKLLLLPLFFLLWTCSFAQTTSYRNLVFEGAGIRGVAYTGFISEFEKAGLLEQVEKVGGTSAGAIVSLTLALGYNADEITGIIYDTKFQQFNDGQYIFFGGISRVKKRYGWYKGDKFLQWLEKIIAAKTGNADITFQELHDRGFKELYVTGTSLNRQKMLVFSRETYPDMKIKDAVRISMSVPLYFEAVVIDSAGKVINKPKDLAGYDMVVDGGIIGNFPIQLFDSVATGAGNTRIINSHTLGIRIDSDLQLEYDKTTHEIAPYPITNLKDYMGAFYALVIENLNRHQLTEADWERTVSISSAGIGPKVKRLSKGQKDALISSGRQSALAFLNILPDK</sequence>
<feature type="short sequence motif" description="DGA/G" evidence="2">
    <location>
        <begin position="213"/>
        <end position="215"/>
    </location>
</feature>
<feature type="domain" description="PNPLA" evidence="4">
    <location>
        <begin position="27"/>
        <end position="226"/>
    </location>
</feature>
<evidence type="ECO:0000256" key="3">
    <source>
        <dbReference type="SAM" id="SignalP"/>
    </source>
</evidence>
<feature type="active site" description="Nucleophile" evidence="2">
    <location>
        <position position="62"/>
    </location>
</feature>
<dbReference type="InterPro" id="IPR002641">
    <property type="entry name" value="PNPLA_dom"/>
</dbReference>
<dbReference type="EMBL" id="VRTY01000021">
    <property type="protein sequence ID" value="TXK48914.1"/>
    <property type="molecule type" value="Genomic_DNA"/>
</dbReference>
<keyword evidence="1 2" id="KW-0443">Lipid metabolism</keyword>
<dbReference type="InterPro" id="IPR016035">
    <property type="entry name" value="Acyl_Trfase/lysoPLipase"/>
</dbReference>
<evidence type="ECO:0000256" key="2">
    <source>
        <dbReference type="PROSITE-ProRule" id="PRU01161"/>
    </source>
</evidence>
<evidence type="ECO:0000313" key="6">
    <source>
        <dbReference type="Proteomes" id="UP000321926"/>
    </source>
</evidence>
<dbReference type="PANTHER" id="PTHR46394">
    <property type="entry name" value="ANNEXIN"/>
    <property type="match status" value="1"/>
</dbReference>
<feature type="chain" id="PRO_5022943869" evidence="3">
    <location>
        <begin position="20"/>
        <end position="339"/>
    </location>
</feature>
<dbReference type="InterPro" id="IPR052580">
    <property type="entry name" value="Lipid_Hydrolase"/>
</dbReference>
<evidence type="ECO:0000256" key="1">
    <source>
        <dbReference type="ARBA" id="ARBA00023098"/>
    </source>
</evidence>
<comment type="caution">
    <text evidence="5">The sequence shown here is derived from an EMBL/GenBank/DDBJ whole genome shotgun (WGS) entry which is preliminary data.</text>
</comment>
<dbReference type="RefSeq" id="WP_147921119.1">
    <property type="nucleotide sequence ID" value="NZ_VRTY01000021.1"/>
</dbReference>
<protein>
    <submittedName>
        <fullName evidence="5">Patatin-like phospholipase family protein</fullName>
    </submittedName>
</protein>
<evidence type="ECO:0000313" key="5">
    <source>
        <dbReference type="EMBL" id="TXK48914.1"/>
    </source>
</evidence>
<keyword evidence="2" id="KW-0442">Lipid degradation</keyword>
<dbReference type="PANTHER" id="PTHR46394:SF1">
    <property type="entry name" value="PNPLA DOMAIN-CONTAINING PROTEIN"/>
    <property type="match status" value="1"/>
</dbReference>
<name>A0A5C8K9C2_9BACT</name>
<gene>
    <name evidence="5" type="ORF">FVR03_07495</name>
</gene>
<dbReference type="CDD" id="cd07207">
    <property type="entry name" value="Pat_ExoU_VipD_like"/>
    <property type="match status" value="1"/>
</dbReference>
<keyword evidence="2" id="KW-0378">Hydrolase</keyword>
<feature type="active site" description="Proton acceptor" evidence="2">
    <location>
        <position position="213"/>
    </location>
</feature>
<proteinExistence type="predicted"/>
<accession>A0A5C8K9C2</accession>
<dbReference type="SUPFAM" id="SSF52151">
    <property type="entry name" value="FabD/lysophospholipase-like"/>
    <property type="match status" value="1"/>
</dbReference>
<reference evidence="5 6" key="1">
    <citation type="submission" date="2019-08" db="EMBL/GenBank/DDBJ databases">
        <authorList>
            <person name="Shi S."/>
        </authorList>
    </citation>
    <scope>NUCLEOTIDE SEQUENCE [LARGE SCALE GENOMIC DNA]</scope>
    <source>
        <strain evidence="5 6">GY10130</strain>
    </source>
</reference>
<feature type="short sequence motif" description="GXSXG" evidence="2">
    <location>
        <begin position="60"/>
        <end position="64"/>
    </location>
</feature>